<organism evidence="1 2">
    <name type="scientific">Seminavis robusta</name>
    <dbReference type="NCBI Taxonomy" id="568900"/>
    <lineage>
        <taxon>Eukaryota</taxon>
        <taxon>Sar</taxon>
        <taxon>Stramenopiles</taxon>
        <taxon>Ochrophyta</taxon>
        <taxon>Bacillariophyta</taxon>
        <taxon>Bacillariophyceae</taxon>
        <taxon>Bacillariophycidae</taxon>
        <taxon>Naviculales</taxon>
        <taxon>Naviculaceae</taxon>
        <taxon>Seminavis</taxon>
    </lineage>
</organism>
<evidence type="ECO:0000313" key="1">
    <source>
        <dbReference type="EMBL" id="CAB9514473.1"/>
    </source>
</evidence>
<dbReference type="Proteomes" id="UP001153069">
    <property type="component" value="Unassembled WGS sequence"/>
</dbReference>
<dbReference type="AlphaFoldDB" id="A0A9N8E4Y0"/>
<comment type="caution">
    <text evidence="1">The sequence shown here is derived from an EMBL/GenBank/DDBJ whole genome shotgun (WGS) entry which is preliminary data.</text>
</comment>
<gene>
    <name evidence="1" type="ORF">SEMRO_655_G182280.1</name>
</gene>
<name>A0A9N8E4Y0_9STRA</name>
<protein>
    <submittedName>
        <fullName evidence="1">Uncharacterized protein</fullName>
    </submittedName>
</protein>
<dbReference type="EMBL" id="CAICTM010000654">
    <property type="protein sequence ID" value="CAB9514473.1"/>
    <property type="molecule type" value="Genomic_DNA"/>
</dbReference>
<proteinExistence type="predicted"/>
<sequence>MDGTEKESPIGPVRDCPDGMNEDNWCRSCGEWGHKRSTSKACVNNKKNAGKFPSVEELATMTLPEQESTQTSLLDNIPLNNDNSTEEELHKALVDDLMDLED</sequence>
<evidence type="ECO:0000313" key="2">
    <source>
        <dbReference type="Proteomes" id="UP001153069"/>
    </source>
</evidence>
<accession>A0A9N8E4Y0</accession>
<reference evidence="1" key="1">
    <citation type="submission" date="2020-06" db="EMBL/GenBank/DDBJ databases">
        <authorList>
            <consortium name="Plant Systems Biology data submission"/>
        </authorList>
    </citation>
    <scope>NUCLEOTIDE SEQUENCE</scope>
    <source>
        <strain evidence="1">D6</strain>
    </source>
</reference>
<keyword evidence="2" id="KW-1185">Reference proteome</keyword>